<protein>
    <submittedName>
        <fullName evidence="1">Uncharacterized protein</fullName>
    </submittedName>
</protein>
<accession>A0A150T4G1</accession>
<name>A0A150T4G1_SORCE</name>
<evidence type="ECO:0000313" key="2">
    <source>
        <dbReference type="Proteomes" id="UP000075515"/>
    </source>
</evidence>
<sequence>MLALLVTLPEPCPLESEPPVPDPLEAAVVLPAAELLVLVSSGSSGASEQPERGDRMATIAAAAKLEN</sequence>
<dbReference type="AlphaFoldDB" id="A0A150T4G1"/>
<proteinExistence type="predicted"/>
<evidence type="ECO:0000313" key="1">
    <source>
        <dbReference type="EMBL" id="KYF96886.1"/>
    </source>
</evidence>
<dbReference type="Proteomes" id="UP000075515">
    <property type="component" value="Unassembled WGS sequence"/>
</dbReference>
<dbReference type="EMBL" id="JEMC01001490">
    <property type="protein sequence ID" value="KYF96886.1"/>
    <property type="molecule type" value="Genomic_DNA"/>
</dbReference>
<organism evidence="1 2">
    <name type="scientific">Sorangium cellulosum</name>
    <name type="common">Polyangium cellulosum</name>
    <dbReference type="NCBI Taxonomy" id="56"/>
    <lineage>
        <taxon>Bacteria</taxon>
        <taxon>Pseudomonadati</taxon>
        <taxon>Myxococcota</taxon>
        <taxon>Polyangia</taxon>
        <taxon>Polyangiales</taxon>
        <taxon>Polyangiaceae</taxon>
        <taxon>Sorangium</taxon>
    </lineage>
</organism>
<comment type="caution">
    <text evidence="1">The sequence shown here is derived from an EMBL/GenBank/DDBJ whole genome shotgun (WGS) entry which is preliminary data.</text>
</comment>
<gene>
    <name evidence="1" type="ORF">BE18_20675</name>
</gene>
<reference evidence="1 2" key="1">
    <citation type="submission" date="2014-02" db="EMBL/GenBank/DDBJ databases">
        <title>The small core and large imbalanced accessory genome model reveals a collaborative survival strategy of Sorangium cellulosum strains in nature.</title>
        <authorList>
            <person name="Han K."/>
            <person name="Peng R."/>
            <person name="Blom J."/>
            <person name="Li Y.-Z."/>
        </authorList>
    </citation>
    <scope>NUCLEOTIDE SEQUENCE [LARGE SCALE GENOMIC DNA]</scope>
    <source>
        <strain evidence="1 2">So0149</strain>
    </source>
</reference>